<organism evidence="1">
    <name type="scientific">hydrocarbon metagenome</name>
    <dbReference type="NCBI Taxonomy" id="938273"/>
    <lineage>
        <taxon>unclassified sequences</taxon>
        <taxon>metagenomes</taxon>
        <taxon>ecological metagenomes</taxon>
    </lineage>
</organism>
<protein>
    <submittedName>
        <fullName evidence="1">Uncharacterized protein</fullName>
    </submittedName>
</protein>
<dbReference type="EMBL" id="LNQE01000906">
    <property type="protein sequence ID" value="KUG23465.1"/>
    <property type="molecule type" value="Genomic_DNA"/>
</dbReference>
<sequence length="164" mass="19193">MKPGASLMERFDGWFIKPIEKLKEMPEGDGGFLALSAALFLCERYYRAVTDTLNGKRDDEKFKVAAAKDLGLSLEDFNCFWIVYRNGVQHQGTPKKYIDKKNQIKYFFHISDEFNGIPEIYKINSYKREIRLNVWKFVDLIITKFKTNEAVFKKAVSRTFPEVK</sequence>
<gene>
    <name evidence="1" type="ORF">ASZ90_006771</name>
</gene>
<proteinExistence type="predicted"/>
<accession>A0A0W8FRS2</accession>
<evidence type="ECO:0000313" key="1">
    <source>
        <dbReference type="EMBL" id="KUG23465.1"/>
    </source>
</evidence>
<name>A0A0W8FRS2_9ZZZZ</name>
<reference evidence="1" key="1">
    <citation type="journal article" date="2015" name="Proc. Natl. Acad. Sci. U.S.A.">
        <title>Networks of energetic and metabolic interactions define dynamics in microbial communities.</title>
        <authorList>
            <person name="Embree M."/>
            <person name="Liu J.K."/>
            <person name="Al-Bassam M.M."/>
            <person name="Zengler K."/>
        </authorList>
    </citation>
    <scope>NUCLEOTIDE SEQUENCE</scope>
</reference>
<dbReference type="AlphaFoldDB" id="A0A0W8FRS2"/>
<comment type="caution">
    <text evidence="1">The sequence shown here is derived from an EMBL/GenBank/DDBJ whole genome shotgun (WGS) entry which is preliminary data.</text>
</comment>